<protein>
    <submittedName>
        <fullName evidence="1">Uncharacterized protein</fullName>
    </submittedName>
</protein>
<keyword evidence="2" id="KW-1185">Reference proteome</keyword>
<comment type="caution">
    <text evidence="1">The sequence shown here is derived from an EMBL/GenBank/DDBJ whole genome shotgun (WGS) entry which is preliminary data.</text>
</comment>
<evidence type="ECO:0000313" key="2">
    <source>
        <dbReference type="Proteomes" id="UP000308092"/>
    </source>
</evidence>
<reference evidence="1 2" key="1">
    <citation type="submission" date="2019-03" db="EMBL/GenBank/DDBJ databases">
        <title>The genome sequence of a newly discovered highly antifungal drug resistant Aspergillus species, Aspergillus tanneri NIH 1004.</title>
        <authorList>
            <person name="Mounaud S."/>
            <person name="Singh I."/>
            <person name="Joardar V."/>
            <person name="Pakala S."/>
            <person name="Pakala S."/>
            <person name="Venepally P."/>
            <person name="Hoover J."/>
            <person name="Nierman W."/>
            <person name="Chung J."/>
            <person name="Losada L."/>
        </authorList>
    </citation>
    <scope>NUCLEOTIDE SEQUENCE [LARGE SCALE GENOMIC DNA]</scope>
    <source>
        <strain evidence="1 2">NIH1004</strain>
    </source>
</reference>
<name>A0A4S3J060_9EURO</name>
<dbReference type="VEuPathDB" id="FungiDB:EYZ11_012471"/>
<dbReference type="AlphaFoldDB" id="A0A4S3J060"/>
<sequence>MYVPEIELNYCLSADLQFELETVFTGLPEDIRHWLKRSALIDTVLKAAPVFLSPVRTRKDYSACC</sequence>
<organism evidence="1 2">
    <name type="scientific">Aspergillus tanneri</name>
    <dbReference type="NCBI Taxonomy" id="1220188"/>
    <lineage>
        <taxon>Eukaryota</taxon>
        <taxon>Fungi</taxon>
        <taxon>Dikarya</taxon>
        <taxon>Ascomycota</taxon>
        <taxon>Pezizomycotina</taxon>
        <taxon>Eurotiomycetes</taxon>
        <taxon>Eurotiomycetidae</taxon>
        <taxon>Eurotiales</taxon>
        <taxon>Aspergillaceae</taxon>
        <taxon>Aspergillus</taxon>
        <taxon>Aspergillus subgen. Circumdati</taxon>
    </lineage>
</organism>
<proteinExistence type="predicted"/>
<accession>A0A4S3J060</accession>
<gene>
    <name evidence="1" type="ORF">EYZ11_012471</name>
</gene>
<dbReference type="EMBL" id="SOSA01000943">
    <property type="protein sequence ID" value="THC88080.1"/>
    <property type="molecule type" value="Genomic_DNA"/>
</dbReference>
<evidence type="ECO:0000313" key="1">
    <source>
        <dbReference type="EMBL" id="THC88080.1"/>
    </source>
</evidence>
<dbReference type="Proteomes" id="UP000308092">
    <property type="component" value="Unassembled WGS sequence"/>
</dbReference>